<keyword evidence="6" id="KW-0406">Ion transport</keyword>
<dbReference type="EMBL" id="BMAV01024666">
    <property type="protein sequence ID" value="GFS35113.1"/>
    <property type="molecule type" value="Genomic_DNA"/>
</dbReference>
<evidence type="ECO:0000313" key="11">
    <source>
        <dbReference type="Proteomes" id="UP000886998"/>
    </source>
</evidence>
<evidence type="ECO:0000256" key="5">
    <source>
        <dbReference type="ARBA" id="ARBA00022989"/>
    </source>
</evidence>
<keyword evidence="3" id="KW-0813">Transport</keyword>
<keyword evidence="11" id="KW-1185">Reference proteome</keyword>
<comment type="caution">
    <text evidence="10">The sequence shown here is derived from an EMBL/GenBank/DDBJ whole genome shotgun (WGS) entry which is preliminary data.</text>
</comment>
<evidence type="ECO:0000256" key="9">
    <source>
        <dbReference type="SAM" id="Phobius"/>
    </source>
</evidence>
<keyword evidence="5 9" id="KW-1133">Transmembrane helix</keyword>
<sequence>MVKGLAFLASLRLALSNHPNCFFNFILMSLSAVGEEIYASYVFLCPKDHDMAKWYGWLFLCAPVFILVIFGICLNNDFWRVFHGCKKRSSSAKIKFTARCSSFWSTLFRSLIIPSTWLFVSLLDGE</sequence>
<dbReference type="PANTHER" id="PTHR32261:SF1">
    <property type="entry name" value="CALCIUM HOMEOSTASIS MODULATOR PROTEIN"/>
    <property type="match status" value="1"/>
</dbReference>
<protein>
    <submittedName>
        <fullName evidence="10">Uncharacterized protein</fullName>
    </submittedName>
</protein>
<keyword evidence="8" id="KW-0407">Ion channel</keyword>
<dbReference type="Pfam" id="PF14798">
    <property type="entry name" value="Ca_hom_mod"/>
    <property type="match status" value="1"/>
</dbReference>
<comment type="subcellular location">
    <subcellularLocation>
        <location evidence="1">Membrane</location>
        <topology evidence="1">Multi-pass membrane protein</topology>
    </subcellularLocation>
</comment>
<evidence type="ECO:0000313" key="10">
    <source>
        <dbReference type="EMBL" id="GFS35113.1"/>
    </source>
</evidence>
<name>A0A8X6IAS9_9ARAC</name>
<keyword evidence="4 9" id="KW-0812">Transmembrane</keyword>
<gene>
    <name evidence="10" type="ORF">TNIN_463931</name>
</gene>
<dbReference type="GO" id="GO:0005886">
    <property type="term" value="C:plasma membrane"/>
    <property type="evidence" value="ECO:0007669"/>
    <property type="project" value="TreeGrafter"/>
</dbReference>
<dbReference type="Proteomes" id="UP000886998">
    <property type="component" value="Unassembled WGS sequence"/>
</dbReference>
<organism evidence="10 11">
    <name type="scientific">Trichonephila inaurata madagascariensis</name>
    <dbReference type="NCBI Taxonomy" id="2747483"/>
    <lineage>
        <taxon>Eukaryota</taxon>
        <taxon>Metazoa</taxon>
        <taxon>Ecdysozoa</taxon>
        <taxon>Arthropoda</taxon>
        <taxon>Chelicerata</taxon>
        <taxon>Arachnida</taxon>
        <taxon>Araneae</taxon>
        <taxon>Araneomorphae</taxon>
        <taxon>Entelegynae</taxon>
        <taxon>Araneoidea</taxon>
        <taxon>Nephilidae</taxon>
        <taxon>Trichonephila</taxon>
        <taxon>Trichonephila inaurata</taxon>
    </lineage>
</organism>
<evidence type="ECO:0000256" key="4">
    <source>
        <dbReference type="ARBA" id="ARBA00022692"/>
    </source>
</evidence>
<evidence type="ECO:0000256" key="7">
    <source>
        <dbReference type="ARBA" id="ARBA00023136"/>
    </source>
</evidence>
<evidence type="ECO:0000256" key="8">
    <source>
        <dbReference type="ARBA" id="ARBA00023303"/>
    </source>
</evidence>
<comment type="similarity">
    <text evidence="2">Belongs to the CALHM family.</text>
</comment>
<reference evidence="10" key="1">
    <citation type="submission" date="2020-08" db="EMBL/GenBank/DDBJ databases">
        <title>Multicomponent nature underlies the extraordinary mechanical properties of spider dragline silk.</title>
        <authorList>
            <person name="Kono N."/>
            <person name="Nakamura H."/>
            <person name="Mori M."/>
            <person name="Yoshida Y."/>
            <person name="Ohtoshi R."/>
            <person name="Malay A.D."/>
            <person name="Moran D.A.P."/>
            <person name="Tomita M."/>
            <person name="Numata K."/>
            <person name="Arakawa K."/>
        </authorList>
    </citation>
    <scope>NUCLEOTIDE SEQUENCE</scope>
</reference>
<dbReference type="OrthoDB" id="5956364at2759"/>
<feature type="transmembrane region" description="Helical" evidence="9">
    <location>
        <begin position="54"/>
        <end position="75"/>
    </location>
</feature>
<dbReference type="PANTHER" id="PTHR32261">
    <property type="entry name" value="CALCIUM HOMEOSTASIS MODULATOR PROTEIN"/>
    <property type="match status" value="1"/>
</dbReference>
<dbReference type="GO" id="GO:1904669">
    <property type="term" value="P:ATP export"/>
    <property type="evidence" value="ECO:0007669"/>
    <property type="project" value="UniProtKB-ARBA"/>
</dbReference>
<evidence type="ECO:0000256" key="1">
    <source>
        <dbReference type="ARBA" id="ARBA00004141"/>
    </source>
</evidence>
<dbReference type="AlphaFoldDB" id="A0A8X6IAS9"/>
<dbReference type="InterPro" id="IPR029569">
    <property type="entry name" value="CALHM"/>
</dbReference>
<evidence type="ECO:0000256" key="6">
    <source>
        <dbReference type="ARBA" id="ARBA00023065"/>
    </source>
</evidence>
<accession>A0A8X6IAS9</accession>
<keyword evidence="7 9" id="KW-0472">Membrane</keyword>
<dbReference type="GO" id="GO:0005261">
    <property type="term" value="F:monoatomic cation channel activity"/>
    <property type="evidence" value="ECO:0007669"/>
    <property type="project" value="TreeGrafter"/>
</dbReference>
<evidence type="ECO:0000256" key="2">
    <source>
        <dbReference type="ARBA" id="ARBA00008497"/>
    </source>
</evidence>
<evidence type="ECO:0000256" key="3">
    <source>
        <dbReference type="ARBA" id="ARBA00022448"/>
    </source>
</evidence>
<proteinExistence type="inferred from homology"/>
<feature type="transmembrane region" description="Helical" evidence="9">
    <location>
        <begin position="96"/>
        <end position="120"/>
    </location>
</feature>